<dbReference type="AlphaFoldDB" id="A0A4S4N7F5"/>
<keyword evidence="3 7" id="KW-0489">Methyltransferase</keyword>
<reference evidence="7 8" key="1">
    <citation type="submission" date="2019-04" db="EMBL/GenBank/DDBJ databases">
        <title>Shimia ponticola sp. nov., isolated from seawater.</title>
        <authorList>
            <person name="Kim Y.-O."/>
            <person name="Yoon J.-H."/>
        </authorList>
    </citation>
    <scope>NUCLEOTIDE SEQUENCE [LARGE SCALE GENOMIC DNA]</scope>
    <source>
        <strain evidence="7 8">MYP11</strain>
    </source>
</reference>
<keyword evidence="4 7" id="KW-0808">Transferase</keyword>
<feature type="domain" description="DNA methylase N-4/N-6" evidence="6">
    <location>
        <begin position="23"/>
        <end position="259"/>
    </location>
</feature>
<dbReference type="InterPro" id="IPR002941">
    <property type="entry name" value="DNA_methylase_N4/N6"/>
</dbReference>
<dbReference type="Proteomes" id="UP000306602">
    <property type="component" value="Unassembled WGS sequence"/>
</dbReference>
<dbReference type="InterPro" id="IPR029063">
    <property type="entry name" value="SAM-dependent_MTases_sf"/>
</dbReference>
<sequence length="552" mass="62110">MNKSITLNDNCLNTMRGILSNSVSAIITDPPYGGVVPTKWDVTDDLRAIWEEAFRIMKPGAYLVVFGDHKRFHHTIVELESVGFQLISGMGWEYPNGTPACQKIDDLHHARVKPGHEPFGLFIKPILEKTYKKQREIHGNSGLRVKNTVPGVSMTSTILQYKKPTPTERDLGVEHFPKQRVYDRQESDRSLHKTVYRKNHGPCVKPIALMSHLCNLIASPGDTILDPFMGTGATGMAAIWSGMNFIGVEQDKSYYEVAKFRIEYALNNSAPKFPLKAAMRRQIAKTEKSFSNPASHTTPWIYSDTDLRTLLPLRRPIRVKRAIQKLLASAATVLSNAFNSIKRTTDNSQISGRWDAKKTVSITGIAPNGHTLPFHILPFVEMLPLAFHNKNWAIGQHRDRVWVEFSVNHFPSKMQKIILIGIHQIPANEGGHSYFYGLGYECYRAWLEYTGRLWKHSVGNREDHSPLWHGISRLSLMNVISTPALSLIRIGIGLFAARNQNPLLSLISHAPNHTVRLGPPRARRPKDPNVEEISLVFGCLNQSSRCRAGTVP</sequence>
<accession>A0A4S4N7F5</accession>
<gene>
    <name evidence="7" type="ORF">E4Z66_19390</name>
</gene>
<dbReference type="PROSITE" id="PS00092">
    <property type="entry name" value="N6_MTASE"/>
    <property type="match status" value="1"/>
</dbReference>
<evidence type="ECO:0000313" key="8">
    <source>
        <dbReference type="Proteomes" id="UP000306602"/>
    </source>
</evidence>
<dbReference type="Gene3D" id="3.40.50.150">
    <property type="entry name" value="Vaccinia Virus protein VP39"/>
    <property type="match status" value="1"/>
</dbReference>
<evidence type="ECO:0000259" key="6">
    <source>
        <dbReference type="Pfam" id="PF01555"/>
    </source>
</evidence>
<comment type="catalytic activity">
    <reaction evidence="5">
        <text>a 2'-deoxyadenosine in DNA + S-adenosyl-L-methionine = an N(6)-methyl-2'-deoxyadenosine in DNA + S-adenosyl-L-homocysteine + H(+)</text>
        <dbReference type="Rhea" id="RHEA:15197"/>
        <dbReference type="Rhea" id="RHEA-COMP:12418"/>
        <dbReference type="Rhea" id="RHEA-COMP:12419"/>
        <dbReference type="ChEBI" id="CHEBI:15378"/>
        <dbReference type="ChEBI" id="CHEBI:57856"/>
        <dbReference type="ChEBI" id="CHEBI:59789"/>
        <dbReference type="ChEBI" id="CHEBI:90615"/>
        <dbReference type="ChEBI" id="CHEBI:90616"/>
        <dbReference type="EC" id="2.1.1.72"/>
    </reaction>
</comment>
<dbReference type="EC" id="2.1.1.72" evidence="2"/>
<dbReference type="GO" id="GO:0003677">
    <property type="term" value="F:DNA binding"/>
    <property type="evidence" value="ECO:0007669"/>
    <property type="project" value="InterPro"/>
</dbReference>
<dbReference type="Pfam" id="PF01555">
    <property type="entry name" value="N6_N4_Mtase"/>
    <property type="match status" value="1"/>
</dbReference>
<proteinExistence type="inferred from homology"/>
<dbReference type="OrthoDB" id="9816043at2"/>
<keyword evidence="8" id="KW-1185">Reference proteome</keyword>
<dbReference type="InterPro" id="IPR002052">
    <property type="entry name" value="DNA_methylase_N6_adenine_CS"/>
</dbReference>
<evidence type="ECO:0000256" key="4">
    <source>
        <dbReference type="ARBA" id="ARBA00022679"/>
    </source>
</evidence>
<evidence type="ECO:0000256" key="2">
    <source>
        <dbReference type="ARBA" id="ARBA00011900"/>
    </source>
</evidence>
<dbReference type="EMBL" id="SRKY01000009">
    <property type="protein sequence ID" value="THH34227.1"/>
    <property type="molecule type" value="Genomic_DNA"/>
</dbReference>
<comment type="similarity">
    <text evidence="1">Belongs to the N(4)/N(6)-methyltransferase family.</text>
</comment>
<evidence type="ECO:0000256" key="3">
    <source>
        <dbReference type="ARBA" id="ARBA00022603"/>
    </source>
</evidence>
<dbReference type="GO" id="GO:0008170">
    <property type="term" value="F:N-methyltransferase activity"/>
    <property type="evidence" value="ECO:0007669"/>
    <property type="project" value="InterPro"/>
</dbReference>
<dbReference type="InterPro" id="IPR001091">
    <property type="entry name" value="RM_Methyltransferase"/>
</dbReference>
<protein>
    <recommendedName>
        <fullName evidence="2">site-specific DNA-methyltransferase (adenine-specific)</fullName>
        <ecNumber evidence="2">2.1.1.72</ecNumber>
    </recommendedName>
</protein>
<evidence type="ECO:0000256" key="5">
    <source>
        <dbReference type="ARBA" id="ARBA00047942"/>
    </source>
</evidence>
<dbReference type="GO" id="GO:0032259">
    <property type="term" value="P:methylation"/>
    <property type="evidence" value="ECO:0007669"/>
    <property type="project" value="UniProtKB-KW"/>
</dbReference>
<dbReference type="SUPFAM" id="SSF53335">
    <property type="entry name" value="S-adenosyl-L-methionine-dependent methyltransferases"/>
    <property type="match status" value="1"/>
</dbReference>
<dbReference type="GO" id="GO:0009007">
    <property type="term" value="F:site-specific DNA-methyltransferase (adenine-specific) activity"/>
    <property type="evidence" value="ECO:0007669"/>
    <property type="project" value="UniProtKB-EC"/>
</dbReference>
<organism evidence="7 8">
    <name type="scientific">Aliishimia ponticola</name>
    <dbReference type="NCBI Taxonomy" id="2499833"/>
    <lineage>
        <taxon>Bacteria</taxon>
        <taxon>Pseudomonadati</taxon>
        <taxon>Pseudomonadota</taxon>
        <taxon>Alphaproteobacteria</taxon>
        <taxon>Rhodobacterales</taxon>
        <taxon>Paracoccaceae</taxon>
        <taxon>Aliishimia</taxon>
    </lineage>
</organism>
<evidence type="ECO:0000256" key="1">
    <source>
        <dbReference type="ARBA" id="ARBA00006594"/>
    </source>
</evidence>
<dbReference type="RefSeq" id="WP_136464743.1">
    <property type="nucleotide sequence ID" value="NZ_SRKY01000009.1"/>
</dbReference>
<dbReference type="PRINTS" id="PR00508">
    <property type="entry name" value="S21N4MTFRASE"/>
</dbReference>
<comment type="caution">
    <text evidence="7">The sequence shown here is derived from an EMBL/GenBank/DDBJ whole genome shotgun (WGS) entry which is preliminary data.</text>
</comment>
<evidence type="ECO:0000313" key="7">
    <source>
        <dbReference type="EMBL" id="THH34227.1"/>
    </source>
</evidence>
<name>A0A4S4N7F5_9RHOB</name>